<protein>
    <submittedName>
        <fullName evidence="1">Uncharacterized protein</fullName>
    </submittedName>
</protein>
<dbReference type="KEGG" id="vg:65073097"/>
<accession>A0A411AXT0</accession>
<sequence>MAQINMCDRCGNMGLSTALGTIVFHPSPHGRTEQLEICPECVAEFLAWLRENVPVRNGVPFRDEYREPVKELESGEEK</sequence>
<name>A0A411AXT0_9VIRU</name>
<evidence type="ECO:0000313" key="1">
    <source>
        <dbReference type="EMBL" id="QAX92911.1"/>
    </source>
</evidence>
<reference evidence="1 2" key="1">
    <citation type="submission" date="2018-12" db="EMBL/GenBank/DDBJ databases">
        <authorList>
            <person name="Huynh A."/>
            <person name="Morcos G.S."/>
            <person name="Braun J."/>
            <person name="Danaila R."/>
            <person name="Emelio N."/>
            <person name="Mathyvannan S."/>
            <person name="Miner K."/>
            <person name="Nayak R."/>
            <person name="Norman C."/>
            <person name="Tran V."/>
            <person name="Wang J."/>
            <person name="Moy A."/>
            <person name="deCarvalho T."/>
            <person name="Erill I."/>
            <person name="Caruso S.M."/>
            <person name="Garlena R.A."/>
            <person name="Russell D.A."/>
            <person name="Pope W.H."/>
            <person name="Jacobs-Sera D."/>
            <person name="Hatfull G.F."/>
        </authorList>
    </citation>
    <scope>NUCLEOTIDE SEQUENCE [LARGE SCALE GENOMIC DNA]</scope>
</reference>
<gene>
    <name evidence="1" type="primary">2</name>
    <name evidence="1" type="ORF">SEA_WHEEHEIM_2</name>
</gene>
<dbReference type="RefSeq" id="YP_010084062.1">
    <property type="nucleotide sequence ID" value="NC_055060.1"/>
</dbReference>
<keyword evidence="2" id="KW-1185">Reference proteome</keyword>
<dbReference type="Proteomes" id="UP000290981">
    <property type="component" value="Segment"/>
</dbReference>
<organism evidence="1 2">
    <name type="scientific">Streptomyces phage WheeHeim</name>
    <dbReference type="NCBI Taxonomy" id="2500797"/>
    <lineage>
        <taxon>Viruses</taxon>
        <taxon>Varidnaviria</taxon>
        <taxon>Bamfordvirae</taxon>
        <taxon>Preplasmiviricota</taxon>
        <taxon>Prepoliviricotina</taxon>
        <taxon>Tectiliviricetes</taxon>
        <taxon>Kalamavirales</taxon>
        <taxon>Tectiviridae</taxon>
        <taxon>Deltatectivirus</taxon>
        <taxon>Deltatectivirus wheeheim</taxon>
    </lineage>
</organism>
<dbReference type="GeneID" id="65073097"/>
<evidence type="ECO:0000313" key="2">
    <source>
        <dbReference type="Proteomes" id="UP000290981"/>
    </source>
</evidence>
<proteinExistence type="predicted"/>
<dbReference type="EMBL" id="MK305890">
    <property type="protein sequence ID" value="QAX92911.1"/>
    <property type="molecule type" value="Genomic_DNA"/>
</dbReference>